<accession>E7RNV9</accession>
<dbReference type="HOGENOM" id="CLU_1224247_0_0_10"/>
<dbReference type="EMBL" id="AEPE02000003">
    <property type="protein sequence ID" value="EFZ37402.1"/>
    <property type="molecule type" value="Genomic_DNA"/>
</dbReference>
<evidence type="ECO:0000313" key="2">
    <source>
        <dbReference type="Proteomes" id="UP000005580"/>
    </source>
</evidence>
<name>E7RNV9_9BACT</name>
<sequence>MLKDISIPVFIINLKEHSDRLKHVLNQFEGKKEFDIYIVERCNHKSGDMGLWQSIVKIIKEVYNSDDDLIIICEDDHTFTEHYNRDTLIRNIIEAVNQNVELLSGGISGFGNAVPITSERYWIDWLRSLQFTVLYRPVFKKILDYNFKENDTACEVLSMLTSHKMVLYPFISIQRDFGYSDIALSNGELKDKVTELFKQANKKMEIYQYVNLKYLQKQTDIEKL</sequence>
<dbReference type="STRING" id="28134.SAMN05444288_0046"/>
<dbReference type="eggNOG" id="COG3306">
    <property type="taxonomic scope" value="Bacteria"/>
</dbReference>
<dbReference type="AlphaFoldDB" id="E7RNV9"/>
<keyword evidence="2" id="KW-1185">Reference proteome</keyword>
<comment type="caution">
    <text evidence="1">The sequence shown here is derived from an EMBL/GenBank/DDBJ whole genome shotgun (WGS) entry which is preliminary data.</text>
</comment>
<organism evidence="1 2">
    <name type="scientific">Hoylesella oralis ATCC 33269</name>
    <dbReference type="NCBI Taxonomy" id="873533"/>
    <lineage>
        <taxon>Bacteria</taxon>
        <taxon>Pseudomonadati</taxon>
        <taxon>Bacteroidota</taxon>
        <taxon>Bacteroidia</taxon>
        <taxon>Bacteroidales</taxon>
        <taxon>Prevotellaceae</taxon>
        <taxon>Hoylesella</taxon>
    </lineage>
</organism>
<evidence type="ECO:0008006" key="3">
    <source>
        <dbReference type="Google" id="ProtNLM"/>
    </source>
</evidence>
<protein>
    <recommendedName>
        <fullName evidence="3">LPS glycosyltransferase</fullName>
    </recommendedName>
</protein>
<dbReference type="Proteomes" id="UP000005580">
    <property type="component" value="Unassembled WGS sequence"/>
</dbReference>
<reference evidence="1" key="1">
    <citation type="submission" date="2011-01" db="EMBL/GenBank/DDBJ databases">
        <authorList>
            <person name="Muzny D."/>
            <person name="Qin X."/>
            <person name="Buhay C."/>
            <person name="Dugan-Rocha S."/>
            <person name="Ding Y."/>
            <person name="Chen G."/>
            <person name="Hawes A."/>
            <person name="Holder M."/>
            <person name="Jhangiani S."/>
            <person name="Johnson A."/>
            <person name="Khan Z."/>
            <person name="Li Z."/>
            <person name="Liu W."/>
            <person name="Liu X."/>
            <person name="Perez L."/>
            <person name="Shen H."/>
            <person name="Wang Q."/>
            <person name="Watt J."/>
            <person name="Xi L."/>
            <person name="Xin Y."/>
            <person name="Zhou J."/>
            <person name="Deng J."/>
            <person name="Jiang H."/>
            <person name="Liu Y."/>
            <person name="Qu J."/>
            <person name="Song X.-Z."/>
            <person name="Zhang L."/>
            <person name="Villasana D."/>
            <person name="Johnson A."/>
            <person name="Liu J."/>
            <person name="Liyanage D."/>
            <person name="Lorensuhewa L."/>
            <person name="Robinson T."/>
            <person name="Song A."/>
            <person name="Song B.-B."/>
            <person name="Dinh H."/>
            <person name="Thornton R."/>
            <person name="Coyle M."/>
            <person name="Francisco L."/>
            <person name="Jackson L."/>
            <person name="Javaid M."/>
            <person name="Korchina V."/>
            <person name="Kovar C."/>
            <person name="Mata R."/>
            <person name="Mathew T."/>
            <person name="Ngo R."/>
            <person name="Nguyen L."/>
            <person name="Nguyen N."/>
            <person name="Okwuonu G."/>
            <person name="Ongeri F."/>
            <person name="Pham C."/>
            <person name="Simmons D."/>
            <person name="Wilczek-Boney K."/>
            <person name="Hale W."/>
            <person name="Jakkamsetti A."/>
            <person name="Pham P."/>
            <person name="Ruth R."/>
            <person name="San Lucas F."/>
            <person name="Warren J."/>
            <person name="Zhang J."/>
            <person name="Zhao Z."/>
            <person name="Zhou C."/>
            <person name="Zhu D."/>
            <person name="Lee S."/>
            <person name="Bess C."/>
            <person name="Blankenburg K."/>
            <person name="Forbes L."/>
            <person name="Fu Q."/>
            <person name="Gubbala S."/>
            <person name="Hirani K."/>
            <person name="Jayaseelan J.C."/>
            <person name="Lara F."/>
            <person name="Munidasa M."/>
            <person name="Palculict T."/>
            <person name="Patil S."/>
            <person name="Pu L.-L."/>
            <person name="Saada N."/>
            <person name="Tang L."/>
            <person name="Weissenberger G."/>
            <person name="Zhu Y."/>
            <person name="Hemphill L."/>
            <person name="Shang Y."/>
            <person name="Youmans B."/>
            <person name="Ayvaz T."/>
            <person name="Ross M."/>
            <person name="Santibanez J."/>
            <person name="Aqrawi P."/>
            <person name="Gross S."/>
            <person name="Joshi V."/>
            <person name="Fowler G."/>
            <person name="Nazareth L."/>
            <person name="Reid J."/>
            <person name="Worley K."/>
            <person name="Petrosino J."/>
            <person name="Highlander S."/>
            <person name="Gibbs R."/>
        </authorList>
    </citation>
    <scope>NUCLEOTIDE SEQUENCE [LARGE SCALE GENOMIC DNA]</scope>
    <source>
        <strain evidence="1">ATCC 33269</strain>
    </source>
</reference>
<evidence type="ECO:0000313" key="1">
    <source>
        <dbReference type="EMBL" id="EFZ37402.1"/>
    </source>
</evidence>
<dbReference type="RefSeq" id="WP_004368077.1">
    <property type="nucleotide sequence ID" value="NZ_GL833116.1"/>
</dbReference>
<proteinExistence type="predicted"/>
<gene>
    <name evidence="1" type="ORF">HMPREF0663_10860</name>
</gene>